<dbReference type="PANTHER" id="PTHR45730:SF32">
    <property type="entry name" value="ZINC FINGER PROTEIN JAGGED"/>
    <property type="match status" value="1"/>
</dbReference>
<dbReference type="AlphaFoldDB" id="A0AAQ3Q5Y0"/>
<gene>
    <name evidence="10" type="ORF">Cni_G06443</name>
</gene>
<dbReference type="EMBL" id="CP136891">
    <property type="protein sequence ID" value="WOK97735.1"/>
    <property type="molecule type" value="Genomic_DNA"/>
</dbReference>
<organism evidence="10 11">
    <name type="scientific">Canna indica</name>
    <name type="common">Indian-shot</name>
    <dbReference type="NCBI Taxonomy" id="4628"/>
    <lineage>
        <taxon>Eukaryota</taxon>
        <taxon>Viridiplantae</taxon>
        <taxon>Streptophyta</taxon>
        <taxon>Embryophyta</taxon>
        <taxon>Tracheophyta</taxon>
        <taxon>Spermatophyta</taxon>
        <taxon>Magnoliopsida</taxon>
        <taxon>Liliopsida</taxon>
        <taxon>Zingiberales</taxon>
        <taxon>Cannaceae</taxon>
        <taxon>Canna</taxon>
    </lineage>
</organism>
<dbReference type="InterPro" id="IPR013087">
    <property type="entry name" value="Znf_C2H2_type"/>
</dbReference>
<evidence type="ECO:0000259" key="9">
    <source>
        <dbReference type="PROSITE" id="PS50157"/>
    </source>
</evidence>
<evidence type="ECO:0000313" key="11">
    <source>
        <dbReference type="Proteomes" id="UP001327560"/>
    </source>
</evidence>
<dbReference type="SUPFAM" id="SSF57667">
    <property type="entry name" value="beta-beta-alpha zinc fingers"/>
    <property type="match status" value="1"/>
</dbReference>
<keyword evidence="3" id="KW-0479">Metal-binding</keyword>
<reference evidence="10 11" key="1">
    <citation type="submission" date="2023-10" db="EMBL/GenBank/DDBJ databases">
        <title>Chromosome-scale genome assembly provides insights into flower coloration mechanisms of Canna indica.</title>
        <authorList>
            <person name="Li C."/>
        </authorList>
    </citation>
    <scope>NUCLEOTIDE SEQUENCE [LARGE SCALE GENOMIC DNA]</scope>
    <source>
        <tissue evidence="10">Flower</tissue>
    </source>
</reference>
<dbReference type="PROSITE" id="PS50157">
    <property type="entry name" value="ZINC_FINGER_C2H2_2"/>
    <property type="match status" value="1"/>
</dbReference>
<keyword evidence="4 8" id="KW-0863">Zinc-finger</keyword>
<feature type="domain" description="C2H2-type" evidence="9">
    <location>
        <begin position="138"/>
        <end position="165"/>
    </location>
</feature>
<comment type="subcellular location">
    <subcellularLocation>
        <location evidence="1">Nucleus</location>
    </subcellularLocation>
</comment>
<keyword evidence="6" id="KW-0862">Zinc</keyword>
<keyword evidence="7" id="KW-0539">Nucleus</keyword>
<proteinExistence type="predicted"/>
<dbReference type="InterPro" id="IPR045320">
    <property type="entry name" value="JAGGED/SL1-like"/>
</dbReference>
<evidence type="ECO:0000256" key="8">
    <source>
        <dbReference type="PROSITE-ProRule" id="PRU00042"/>
    </source>
</evidence>
<evidence type="ECO:0000256" key="5">
    <source>
        <dbReference type="ARBA" id="ARBA00022782"/>
    </source>
</evidence>
<dbReference type="GO" id="GO:0030154">
    <property type="term" value="P:cell differentiation"/>
    <property type="evidence" value="ECO:0007669"/>
    <property type="project" value="UniProtKB-KW"/>
</dbReference>
<evidence type="ECO:0000313" key="10">
    <source>
        <dbReference type="EMBL" id="WOK97735.1"/>
    </source>
</evidence>
<keyword evidence="2" id="KW-0217">Developmental protein</keyword>
<dbReference type="GO" id="GO:0048440">
    <property type="term" value="P:carpel development"/>
    <property type="evidence" value="ECO:0007669"/>
    <property type="project" value="UniProtKB-ARBA"/>
</dbReference>
<dbReference type="InterPro" id="IPR036236">
    <property type="entry name" value="Znf_C2H2_sf"/>
</dbReference>
<evidence type="ECO:0000256" key="4">
    <source>
        <dbReference type="ARBA" id="ARBA00022771"/>
    </source>
</evidence>
<dbReference type="Gene3D" id="3.30.160.60">
    <property type="entry name" value="Classic Zinc Finger"/>
    <property type="match status" value="1"/>
</dbReference>
<evidence type="ECO:0000256" key="1">
    <source>
        <dbReference type="ARBA" id="ARBA00004123"/>
    </source>
</evidence>
<evidence type="ECO:0000256" key="2">
    <source>
        <dbReference type="ARBA" id="ARBA00022473"/>
    </source>
</evidence>
<dbReference type="PANTHER" id="PTHR45730">
    <property type="entry name" value="ZINC FINGER PROTEIN JAGGED"/>
    <property type="match status" value="1"/>
</dbReference>
<keyword evidence="5" id="KW-0221">Differentiation</keyword>
<dbReference type="GO" id="GO:0005634">
    <property type="term" value="C:nucleus"/>
    <property type="evidence" value="ECO:0007669"/>
    <property type="project" value="UniProtKB-SubCell"/>
</dbReference>
<evidence type="ECO:0000256" key="7">
    <source>
        <dbReference type="ARBA" id="ARBA00023242"/>
    </source>
</evidence>
<dbReference type="FunFam" id="3.30.160.60:FF:002425">
    <property type="entry name" value="Zinc finger protein STAMENLESS 1"/>
    <property type="match status" value="1"/>
</dbReference>
<evidence type="ECO:0000256" key="3">
    <source>
        <dbReference type="ARBA" id="ARBA00022723"/>
    </source>
</evidence>
<dbReference type="PROSITE" id="PS00028">
    <property type="entry name" value="ZINC_FINGER_C2H2_1"/>
    <property type="match status" value="1"/>
</dbReference>
<dbReference type="GO" id="GO:0048443">
    <property type="term" value="P:stamen development"/>
    <property type="evidence" value="ECO:0007669"/>
    <property type="project" value="UniProtKB-ARBA"/>
</dbReference>
<keyword evidence="11" id="KW-1185">Reference proteome</keyword>
<evidence type="ECO:0000256" key="6">
    <source>
        <dbReference type="ARBA" id="ARBA00022833"/>
    </source>
</evidence>
<name>A0AAQ3Q5Y0_9LILI</name>
<dbReference type="Proteomes" id="UP001327560">
    <property type="component" value="Chromosome 2"/>
</dbReference>
<sequence length="327" mass="36070">MEREYVCGERRRRLGLSDKTDRELSITFSHYTPAFKSQPCLQYSSKLQLLLSNHLSSDPHLFLVHSCPLQLDASCSTFFSFECNTMRPEANSLDLNNLPEEHGKQLLEESSMTTAASVDAIRFKKKKSQGKDDSAKVYECRFCSLKFCKSQALGGHMNRHRQGKETETLNRARQLVFSNEGLAGAGAMGYVLRDLNLGGSQIPPRGFQHGGVGSGGNGIGEPFLPFRPVYPTLPTQPNTPPMQQYIYPSSSHSLPYPAPSYQPARPAPVVGNYYIGHVVSGSSQCQPHYGAHDPSFTCYGTPLTHSFPVDGVRAPNARDGAPRSQNR</sequence>
<dbReference type="GO" id="GO:0003700">
    <property type="term" value="F:DNA-binding transcription factor activity"/>
    <property type="evidence" value="ECO:0007669"/>
    <property type="project" value="InterPro"/>
</dbReference>
<accession>A0AAQ3Q5Y0</accession>
<protein>
    <submittedName>
        <fullName evidence="10">Zinc finger protein STAMENLESS 1-like</fullName>
    </submittedName>
</protein>
<dbReference type="GO" id="GO:0008270">
    <property type="term" value="F:zinc ion binding"/>
    <property type="evidence" value="ECO:0007669"/>
    <property type="project" value="UniProtKB-KW"/>
</dbReference>